<dbReference type="AlphaFoldDB" id="A0A6J7P0T3"/>
<gene>
    <name evidence="1" type="ORF">UFOPK4010_00883</name>
</gene>
<organism evidence="1">
    <name type="scientific">freshwater metagenome</name>
    <dbReference type="NCBI Taxonomy" id="449393"/>
    <lineage>
        <taxon>unclassified sequences</taxon>
        <taxon>metagenomes</taxon>
        <taxon>ecological metagenomes</taxon>
    </lineage>
</organism>
<protein>
    <submittedName>
        <fullName evidence="1">Unannotated protein</fullName>
    </submittedName>
</protein>
<dbReference type="EMBL" id="CAFBOU010000075">
    <property type="protein sequence ID" value="CAB4995724.1"/>
    <property type="molecule type" value="Genomic_DNA"/>
</dbReference>
<evidence type="ECO:0000313" key="1">
    <source>
        <dbReference type="EMBL" id="CAB4995724.1"/>
    </source>
</evidence>
<accession>A0A6J7P0T3</accession>
<name>A0A6J7P0T3_9ZZZZ</name>
<proteinExistence type="predicted"/>
<reference evidence="1" key="1">
    <citation type="submission" date="2020-05" db="EMBL/GenBank/DDBJ databases">
        <authorList>
            <person name="Chiriac C."/>
            <person name="Salcher M."/>
            <person name="Ghai R."/>
            <person name="Kavagutti S V."/>
        </authorList>
    </citation>
    <scope>NUCLEOTIDE SEQUENCE</scope>
</reference>
<sequence length="39" mass="4105">MPLFAKGYKHRVIAGNSLLRTLTEFESTTSNGHAGGKGG</sequence>